<dbReference type="RefSeq" id="WP_195485066.1">
    <property type="nucleotide sequence ID" value="NZ_CALEGY010000054.1"/>
</dbReference>
<dbReference type="EMBL" id="JAQPYX010000098">
    <property type="protein sequence ID" value="MDC7150116.1"/>
    <property type="molecule type" value="Genomic_DNA"/>
</dbReference>
<sequence>MDLYSYVSIESFVHGCKESKTSGTFVLRVPNLLYAKSDEVIGYGLSLLRRSIVLHEEQNGIKQEFSKQHIPFFRENRRMLIGPEMEMYALSLYQNPEIPSGVKEKKASCLRLTFDYGALGEYSLSEEKYLLRCKYDEEENLSVFVSQMRQEYDKFFYDEEHTGFKRDSRFFSMLCNACLEVREPRWASEQEWQLVQFCDPIKAGYDFMGRNLVPYVDYVIPFECLRRIALTDLAENSLTYSALAGFLQSIGLAPDRYLEGMLGGVS</sequence>
<dbReference type="Proteomes" id="UP001213646">
    <property type="component" value="Unassembled WGS sequence"/>
</dbReference>
<organism evidence="1 2">
    <name type="scientific">Parabacteroides johnsonii</name>
    <dbReference type="NCBI Taxonomy" id="387661"/>
    <lineage>
        <taxon>Bacteria</taxon>
        <taxon>Pseudomonadati</taxon>
        <taxon>Bacteroidota</taxon>
        <taxon>Bacteroidia</taxon>
        <taxon>Bacteroidales</taxon>
        <taxon>Tannerellaceae</taxon>
        <taxon>Parabacteroides</taxon>
    </lineage>
</organism>
<gene>
    <name evidence="1" type="ORF">PQG89_11845</name>
</gene>
<evidence type="ECO:0000313" key="2">
    <source>
        <dbReference type="Proteomes" id="UP001213646"/>
    </source>
</evidence>
<reference evidence="1" key="1">
    <citation type="submission" date="2023-01" db="EMBL/GenBank/DDBJ databases">
        <title>Exploring GABA producing Bacteroides strains toward improving mental health.</title>
        <authorList>
            <person name="Yousuf B."/>
            <person name="Bouhlel N.E."/>
            <person name="Mottawea W."/>
            <person name="Hammami R."/>
        </authorList>
    </citation>
    <scope>NUCLEOTIDE SEQUENCE</scope>
    <source>
        <strain evidence="1">UO.H1047</strain>
    </source>
</reference>
<dbReference type="AlphaFoldDB" id="A0AAW6I5D2"/>
<comment type="caution">
    <text evidence="1">The sequence shown here is derived from an EMBL/GenBank/DDBJ whole genome shotgun (WGS) entry which is preliminary data.</text>
</comment>
<evidence type="ECO:0000313" key="1">
    <source>
        <dbReference type="EMBL" id="MDC7150116.1"/>
    </source>
</evidence>
<name>A0AAW6I5D2_9BACT</name>
<accession>A0AAW6I5D2</accession>
<protein>
    <submittedName>
        <fullName evidence="1">Uncharacterized protein</fullName>
    </submittedName>
</protein>
<proteinExistence type="predicted"/>